<gene>
    <name evidence="3" type="ORF">K452DRAFT_78736</name>
</gene>
<feature type="compositionally biased region" description="Basic and acidic residues" evidence="1">
    <location>
        <begin position="342"/>
        <end position="353"/>
    </location>
</feature>
<dbReference type="RefSeq" id="XP_033394677.1">
    <property type="nucleotide sequence ID" value="XM_033547144.1"/>
</dbReference>
<dbReference type="PANTHER" id="PTHR42080:SF1">
    <property type="entry name" value="SRR1-LIKE DOMAIN-CONTAINING PROTEIN"/>
    <property type="match status" value="1"/>
</dbReference>
<dbReference type="OrthoDB" id="3918209at2759"/>
<evidence type="ECO:0000256" key="1">
    <source>
        <dbReference type="SAM" id="MobiDB-lite"/>
    </source>
</evidence>
<name>A0A6A6B6V2_9PEZI</name>
<dbReference type="Proteomes" id="UP000799438">
    <property type="component" value="Unassembled WGS sequence"/>
</dbReference>
<keyword evidence="4" id="KW-1185">Reference proteome</keyword>
<protein>
    <recommendedName>
        <fullName evidence="2">SRR1-like domain-containing protein</fullName>
    </recommendedName>
</protein>
<dbReference type="GeneID" id="54304651"/>
<feature type="region of interest" description="Disordered" evidence="1">
    <location>
        <begin position="1"/>
        <end position="62"/>
    </location>
</feature>
<dbReference type="EMBL" id="ML995494">
    <property type="protein sequence ID" value="KAF2138964.1"/>
    <property type="molecule type" value="Genomic_DNA"/>
</dbReference>
<evidence type="ECO:0000313" key="3">
    <source>
        <dbReference type="EMBL" id="KAF2138964.1"/>
    </source>
</evidence>
<feature type="domain" description="SRR1-like" evidence="2">
    <location>
        <begin position="137"/>
        <end position="281"/>
    </location>
</feature>
<proteinExistence type="predicted"/>
<dbReference type="AlphaFoldDB" id="A0A6A6B6V2"/>
<dbReference type="Pfam" id="PF07985">
    <property type="entry name" value="SRR1"/>
    <property type="match status" value="1"/>
</dbReference>
<sequence length="368" mass="39981">MPHTARRAPAPPPFSSRTKRATLPLDDGWSVVTTTKSARARPRRRGPPSSTTTTTTTPNGSTRTTLAAADEELDLHGSQDPHDMLTAHVPTGPMPIAPGTTKARVLHRVNTCRTRWAESACAAEVRKLVARAGQARKRGSRLRRAVCLGLGSLSGENAALCARSVWQLVAFLELVKLVTGRDEASGEDVEGEKVDVQVYAEDPVFNALDEEVLRDVGVVVLRAAEGEVAASAQHIAPDCMVFAPFMPWFVMLPHFLRDRHPALYIGSDVADMLEAAQRRADGHDATPLDHVSVLAARASLAQNRDTAPFPLFDLLDGALNPMVVSWVKREDDDDDDDDDDEREKGESERKEDADAGEQLVEGVKGLHV</sequence>
<evidence type="ECO:0000259" key="2">
    <source>
        <dbReference type="Pfam" id="PF07985"/>
    </source>
</evidence>
<dbReference type="InterPro" id="IPR012942">
    <property type="entry name" value="SRR1-like"/>
</dbReference>
<feature type="compositionally biased region" description="Low complexity" evidence="1">
    <location>
        <begin position="47"/>
        <end position="62"/>
    </location>
</feature>
<evidence type="ECO:0000313" key="4">
    <source>
        <dbReference type="Proteomes" id="UP000799438"/>
    </source>
</evidence>
<accession>A0A6A6B6V2</accession>
<organism evidence="3 4">
    <name type="scientific">Aplosporella prunicola CBS 121167</name>
    <dbReference type="NCBI Taxonomy" id="1176127"/>
    <lineage>
        <taxon>Eukaryota</taxon>
        <taxon>Fungi</taxon>
        <taxon>Dikarya</taxon>
        <taxon>Ascomycota</taxon>
        <taxon>Pezizomycotina</taxon>
        <taxon>Dothideomycetes</taxon>
        <taxon>Dothideomycetes incertae sedis</taxon>
        <taxon>Botryosphaeriales</taxon>
        <taxon>Aplosporellaceae</taxon>
        <taxon>Aplosporella</taxon>
    </lineage>
</organism>
<reference evidence="3" key="1">
    <citation type="journal article" date="2020" name="Stud. Mycol.">
        <title>101 Dothideomycetes genomes: a test case for predicting lifestyles and emergence of pathogens.</title>
        <authorList>
            <person name="Haridas S."/>
            <person name="Albert R."/>
            <person name="Binder M."/>
            <person name="Bloem J."/>
            <person name="Labutti K."/>
            <person name="Salamov A."/>
            <person name="Andreopoulos B."/>
            <person name="Baker S."/>
            <person name="Barry K."/>
            <person name="Bills G."/>
            <person name="Bluhm B."/>
            <person name="Cannon C."/>
            <person name="Castanera R."/>
            <person name="Culley D."/>
            <person name="Daum C."/>
            <person name="Ezra D."/>
            <person name="Gonzalez J."/>
            <person name="Henrissat B."/>
            <person name="Kuo A."/>
            <person name="Liang C."/>
            <person name="Lipzen A."/>
            <person name="Lutzoni F."/>
            <person name="Magnuson J."/>
            <person name="Mondo S."/>
            <person name="Nolan M."/>
            <person name="Ohm R."/>
            <person name="Pangilinan J."/>
            <person name="Park H.-J."/>
            <person name="Ramirez L."/>
            <person name="Alfaro M."/>
            <person name="Sun H."/>
            <person name="Tritt A."/>
            <person name="Yoshinaga Y."/>
            <person name="Zwiers L.-H."/>
            <person name="Turgeon B."/>
            <person name="Goodwin S."/>
            <person name="Spatafora J."/>
            <person name="Crous P."/>
            <person name="Grigoriev I."/>
        </authorList>
    </citation>
    <scope>NUCLEOTIDE SEQUENCE</scope>
    <source>
        <strain evidence="3">CBS 121167</strain>
    </source>
</reference>
<dbReference type="PANTHER" id="PTHR42080">
    <property type="entry name" value="SRR1 DOMAIN-CONTAINING PROTEIN"/>
    <property type="match status" value="1"/>
</dbReference>
<feature type="compositionally biased region" description="Acidic residues" evidence="1">
    <location>
        <begin position="331"/>
        <end position="341"/>
    </location>
</feature>
<feature type="region of interest" description="Disordered" evidence="1">
    <location>
        <begin position="328"/>
        <end position="368"/>
    </location>
</feature>